<evidence type="ECO:0000259" key="1">
    <source>
        <dbReference type="PROSITE" id="PS51029"/>
    </source>
</evidence>
<dbReference type="InterPro" id="IPR000477">
    <property type="entry name" value="RT_dom"/>
</dbReference>
<dbReference type="Pfam" id="PF00078">
    <property type="entry name" value="RVT_1"/>
    <property type="match status" value="1"/>
</dbReference>
<accession>A0A6H5J1B5</accession>
<dbReference type="PANTHER" id="PTHR12243">
    <property type="entry name" value="MADF DOMAIN TRANSCRIPTION FACTOR"/>
    <property type="match status" value="1"/>
</dbReference>
<dbReference type="SMART" id="SM00595">
    <property type="entry name" value="MADF"/>
    <property type="match status" value="1"/>
</dbReference>
<dbReference type="SUPFAM" id="SSF56672">
    <property type="entry name" value="DNA/RNA polymerases"/>
    <property type="match status" value="1"/>
</dbReference>
<organism evidence="2 3">
    <name type="scientific">Trichogramma brassicae</name>
    <dbReference type="NCBI Taxonomy" id="86971"/>
    <lineage>
        <taxon>Eukaryota</taxon>
        <taxon>Metazoa</taxon>
        <taxon>Ecdysozoa</taxon>
        <taxon>Arthropoda</taxon>
        <taxon>Hexapoda</taxon>
        <taxon>Insecta</taxon>
        <taxon>Pterygota</taxon>
        <taxon>Neoptera</taxon>
        <taxon>Endopterygota</taxon>
        <taxon>Hymenoptera</taxon>
        <taxon>Apocrita</taxon>
        <taxon>Proctotrupomorpha</taxon>
        <taxon>Chalcidoidea</taxon>
        <taxon>Trichogrammatidae</taxon>
        <taxon>Trichogramma</taxon>
    </lineage>
</organism>
<dbReference type="InterPro" id="IPR006578">
    <property type="entry name" value="MADF-dom"/>
</dbReference>
<dbReference type="InterPro" id="IPR039353">
    <property type="entry name" value="TF_Adf1"/>
</dbReference>
<dbReference type="PROSITE" id="PS51029">
    <property type="entry name" value="MADF"/>
    <property type="match status" value="1"/>
</dbReference>
<dbReference type="InterPro" id="IPR043502">
    <property type="entry name" value="DNA/RNA_pol_sf"/>
</dbReference>
<dbReference type="EMBL" id="CADCXV010001152">
    <property type="protein sequence ID" value="CAB0042086.1"/>
    <property type="molecule type" value="Genomic_DNA"/>
</dbReference>
<keyword evidence="3" id="KW-1185">Reference proteome</keyword>
<gene>
    <name evidence="2" type="ORF">TBRA_LOCUS13728</name>
</gene>
<dbReference type="GO" id="GO:0005634">
    <property type="term" value="C:nucleus"/>
    <property type="evidence" value="ECO:0007669"/>
    <property type="project" value="TreeGrafter"/>
</dbReference>
<protein>
    <recommendedName>
        <fullName evidence="1">MADF domain-containing protein</fullName>
    </recommendedName>
</protein>
<evidence type="ECO:0000313" key="2">
    <source>
        <dbReference type="EMBL" id="CAB0042086.1"/>
    </source>
</evidence>
<dbReference type="PANTHER" id="PTHR12243:SF67">
    <property type="entry name" value="COREPRESSOR OF PANGOLIN, ISOFORM A-RELATED"/>
    <property type="match status" value="1"/>
</dbReference>
<sequence>MEKNIEMIIYGVQARPYLYSKHEEMYKSPSDKENAYKAIADEINDHHIAMGSNVEAITGKVVQSCWNQLLNDFKESYNEQKNQKSGAGSTRIKFPYYEEMSFLIPHLQQRPVLSSLAAVRSFDDDINSAFWSIPLRIEDRKKTGFVTQEGHYQWTCLPFGLKTSPAIFQHSELIVLEDLLDF</sequence>
<dbReference type="Proteomes" id="UP000479190">
    <property type="component" value="Unassembled WGS sequence"/>
</dbReference>
<dbReference type="GO" id="GO:0006357">
    <property type="term" value="P:regulation of transcription by RNA polymerase II"/>
    <property type="evidence" value="ECO:0007669"/>
    <property type="project" value="TreeGrafter"/>
</dbReference>
<dbReference type="Pfam" id="PF10545">
    <property type="entry name" value="MADF_DNA_bdg"/>
    <property type="match status" value="1"/>
</dbReference>
<dbReference type="OrthoDB" id="8022549at2759"/>
<feature type="domain" description="MADF" evidence="1">
    <location>
        <begin position="7"/>
        <end position="108"/>
    </location>
</feature>
<dbReference type="Gene3D" id="3.10.10.10">
    <property type="entry name" value="HIV Type 1 Reverse Transcriptase, subunit A, domain 1"/>
    <property type="match status" value="1"/>
</dbReference>
<name>A0A6H5J1B5_9HYME</name>
<proteinExistence type="predicted"/>
<dbReference type="InterPro" id="IPR043128">
    <property type="entry name" value="Rev_trsase/Diguanyl_cyclase"/>
</dbReference>
<dbReference type="GO" id="GO:0071897">
    <property type="term" value="P:DNA biosynthetic process"/>
    <property type="evidence" value="ECO:0007669"/>
    <property type="project" value="UniProtKB-ARBA"/>
</dbReference>
<evidence type="ECO:0000313" key="3">
    <source>
        <dbReference type="Proteomes" id="UP000479190"/>
    </source>
</evidence>
<reference evidence="2 3" key="1">
    <citation type="submission" date="2020-02" db="EMBL/GenBank/DDBJ databases">
        <authorList>
            <person name="Ferguson B K."/>
        </authorList>
    </citation>
    <scope>NUCLEOTIDE SEQUENCE [LARGE SCALE GENOMIC DNA]</scope>
</reference>
<dbReference type="AlphaFoldDB" id="A0A6H5J1B5"/>
<dbReference type="Gene3D" id="3.30.70.270">
    <property type="match status" value="1"/>
</dbReference>
<dbReference type="GO" id="GO:0005667">
    <property type="term" value="C:transcription regulator complex"/>
    <property type="evidence" value="ECO:0007669"/>
    <property type="project" value="TreeGrafter"/>
</dbReference>